<keyword evidence="2" id="KW-1185">Reference proteome</keyword>
<dbReference type="Proteomes" id="UP000268857">
    <property type="component" value="Unassembled WGS sequence"/>
</dbReference>
<reference evidence="1 2" key="1">
    <citation type="journal article" date="2019" name="Genome Biol. Evol.">
        <title>Day and night: Metabolic profiles and evolutionary relationships of six axenic non-marine cyanobacteria.</title>
        <authorList>
            <person name="Will S.E."/>
            <person name="Henke P."/>
            <person name="Boedeker C."/>
            <person name="Huang S."/>
            <person name="Brinkmann H."/>
            <person name="Rohde M."/>
            <person name="Jarek M."/>
            <person name="Friedl T."/>
            <person name="Seufert S."/>
            <person name="Schumacher M."/>
            <person name="Overmann J."/>
            <person name="Neumann-Schaal M."/>
            <person name="Petersen J."/>
        </authorList>
    </citation>
    <scope>NUCLEOTIDE SEQUENCE [LARGE SCALE GENOMIC DNA]</scope>
    <source>
        <strain evidence="1 2">PCC 6912</strain>
    </source>
</reference>
<name>A0A3S1A0F7_CHLFR</name>
<organism evidence="1 2">
    <name type="scientific">Chlorogloeopsis fritschii PCC 6912</name>
    <dbReference type="NCBI Taxonomy" id="211165"/>
    <lineage>
        <taxon>Bacteria</taxon>
        <taxon>Bacillati</taxon>
        <taxon>Cyanobacteriota</taxon>
        <taxon>Cyanophyceae</taxon>
        <taxon>Nostocales</taxon>
        <taxon>Chlorogloeopsidaceae</taxon>
        <taxon>Chlorogloeopsis</taxon>
    </lineage>
</organism>
<gene>
    <name evidence="1" type="ORF">PCC6912_14150</name>
</gene>
<dbReference type="EMBL" id="RSCJ01000004">
    <property type="protein sequence ID" value="RUR84520.1"/>
    <property type="molecule type" value="Genomic_DNA"/>
</dbReference>
<dbReference type="AlphaFoldDB" id="A0A3S1A0F7"/>
<proteinExistence type="predicted"/>
<evidence type="ECO:0000313" key="1">
    <source>
        <dbReference type="EMBL" id="RUR84520.1"/>
    </source>
</evidence>
<protein>
    <submittedName>
        <fullName evidence="1">Uncharacterized protein</fullName>
    </submittedName>
</protein>
<comment type="caution">
    <text evidence="1">The sequence shown here is derived from an EMBL/GenBank/DDBJ whole genome shotgun (WGS) entry which is preliminary data.</text>
</comment>
<sequence>MCMNNKFTLGKLYKIATTGGDSLGYWFYHGLYLNVGMGEKQSEGKFIQDGTPFHLFHSDIAPDIEIRVPVPAMAALEITQR</sequence>
<accession>A0A3S1A0F7</accession>
<evidence type="ECO:0000313" key="2">
    <source>
        <dbReference type="Proteomes" id="UP000268857"/>
    </source>
</evidence>